<proteinExistence type="predicted"/>
<dbReference type="Proteomes" id="UP000887580">
    <property type="component" value="Unplaced"/>
</dbReference>
<organism evidence="1 2">
    <name type="scientific">Panagrolaimus sp. PS1159</name>
    <dbReference type="NCBI Taxonomy" id="55785"/>
    <lineage>
        <taxon>Eukaryota</taxon>
        <taxon>Metazoa</taxon>
        <taxon>Ecdysozoa</taxon>
        <taxon>Nematoda</taxon>
        <taxon>Chromadorea</taxon>
        <taxon>Rhabditida</taxon>
        <taxon>Tylenchina</taxon>
        <taxon>Panagrolaimomorpha</taxon>
        <taxon>Panagrolaimoidea</taxon>
        <taxon>Panagrolaimidae</taxon>
        <taxon>Panagrolaimus</taxon>
    </lineage>
</organism>
<evidence type="ECO:0000313" key="2">
    <source>
        <dbReference type="WBParaSite" id="PS1159_v2.g13766.t1"/>
    </source>
</evidence>
<dbReference type="WBParaSite" id="PS1159_v2.g13766.t1">
    <property type="protein sequence ID" value="PS1159_v2.g13766.t1"/>
    <property type="gene ID" value="PS1159_v2.g13766"/>
</dbReference>
<accession>A0AC35F7C3</accession>
<evidence type="ECO:0000313" key="1">
    <source>
        <dbReference type="Proteomes" id="UP000887580"/>
    </source>
</evidence>
<name>A0AC35F7C3_9BILA</name>
<protein>
    <submittedName>
        <fullName evidence="2">Cytosolic fatty-acid binding proteins domain-containing protein</fullName>
    </submittedName>
</protein>
<sequence>MSCSQLLFLFVLILAVSTVEMSSEIPEKFFGKFKLDKSENFDAYLETKGLNWFLRKIICMSSVSYVFKKGNEPKKYTQIVFSKKTIEYSNWKLGETFEGEGMDGTKHKITFTMSDENTLDEHHDRYEIEGDNQELYHYTREGDYLVQTMSNKGVTAKRWHKLFISPTEYITKQDKKNFYQVCTNNNFSF</sequence>
<reference evidence="2" key="1">
    <citation type="submission" date="2022-11" db="UniProtKB">
        <authorList>
            <consortium name="WormBaseParasite"/>
        </authorList>
    </citation>
    <scope>IDENTIFICATION</scope>
</reference>